<proteinExistence type="predicted"/>
<dbReference type="PANTHER" id="PTHR42852:SF6">
    <property type="entry name" value="THIOL:DISULFIDE INTERCHANGE PROTEIN DSBE"/>
    <property type="match status" value="1"/>
</dbReference>
<dbReference type="InterPro" id="IPR013766">
    <property type="entry name" value="Thioredoxin_domain"/>
</dbReference>
<dbReference type="PROSITE" id="PS00194">
    <property type="entry name" value="THIOREDOXIN_1"/>
    <property type="match status" value="1"/>
</dbReference>
<reference evidence="7" key="1">
    <citation type="journal article" date="2014" name="Int. J. Syst. Evol. Microbiol.">
        <title>Complete genome sequence of Corynebacterium casei LMG S-19264T (=DSM 44701T), isolated from a smear-ripened cheese.</title>
        <authorList>
            <consortium name="US DOE Joint Genome Institute (JGI-PGF)"/>
            <person name="Walter F."/>
            <person name="Albersmeier A."/>
            <person name="Kalinowski J."/>
            <person name="Ruckert C."/>
        </authorList>
    </citation>
    <scope>NUCLEOTIDE SEQUENCE</scope>
    <source>
        <strain evidence="7">CGMCC 1.15966</strain>
    </source>
</reference>
<dbReference type="GO" id="GO:0016491">
    <property type="term" value="F:oxidoreductase activity"/>
    <property type="evidence" value="ECO:0007669"/>
    <property type="project" value="InterPro"/>
</dbReference>
<keyword evidence="2" id="KW-0201">Cytochrome c-type biogenesis</keyword>
<dbReference type="GO" id="GO:0017004">
    <property type="term" value="P:cytochrome complex assembly"/>
    <property type="evidence" value="ECO:0007669"/>
    <property type="project" value="UniProtKB-KW"/>
</dbReference>
<name>A0A8H9FXC6_9SPHI</name>
<dbReference type="Proteomes" id="UP000614460">
    <property type="component" value="Unassembled WGS sequence"/>
</dbReference>
<sequence length="221" mass="25180">MKNLILFIAFIPSLLFAQTKEELIAQVKANPKEISSIRLIQKVGGYYPDYNELAALFKKLDKKVRKSNEGKLFDRYLDALKNTLPGKTSPSITQLDLTGEPYSLSDLKGKYVLIDFWASWCPPCREENPKLVKTYAEFKDKNFEILGVSFDREFDAWAKAVKDDNLTWKHVSDLQGWDNSASIAYGIKAIPQNILVDPQGKVIARNLHGDDLNNKLREILK</sequence>
<dbReference type="PANTHER" id="PTHR42852">
    <property type="entry name" value="THIOL:DISULFIDE INTERCHANGE PROTEIN DSBE"/>
    <property type="match status" value="1"/>
</dbReference>
<evidence type="ECO:0000313" key="7">
    <source>
        <dbReference type="EMBL" id="GGE10729.1"/>
    </source>
</evidence>
<reference evidence="7" key="2">
    <citation type="submission" date="2020-09" db="EMBL/GenBank/DDBJ databases">
        <authorList>
            <person name="Sun Q."/>
            <person name="Zhou Y."/>
        </authorList>
    </citation>
    <scope>NUCLEOTIDE SEQUENCE</scope>
    <source>
        <strain evidence="7">CGMCC 1.15966</strain>
    </source>
</reference>
<dbReference type="RefSeq" id="WP_094257556.1">
    <property type="nucleotide sequence ID" value="NZ_BMKM01000001.1"/>
</dbReference>
<dbReference type="InterPro" id="IPR036249">
    <property type="entry name" value="Thioredoxin-like_sf"/>
</dbReference>
<keyword evidence="8" id="KW-1185">Reference proteome</keyword>
<feature type="signal peptide" evidence="5">
    <location>
        <begin position="1"/>
        <end position="17"/>
    </location>
</feature>
<dbReference type="EMBL" id="BMKM01000001">
    <property type="protein sequence ID" value="GGE10729.1"/>
    <property type="molecule type" value="Genomic_DNA"/>
</dbReference>
<dbReference type="GO" id="GO:0016209">
    <property type="term" value="F:antioxidant activity"/>
    <property type="evidence" value="ECO:0007669"/>
    <property type="project" value="InterPro"/>
</dbReference>
<dbReference type="GO" id="GO:0030313">
    <property type="term" value="C:cell envelope"/>
    <property type="evidence" value="ECO:0007669"/>
    <property type="project" value="UniProtKB-SubCell"/>
</dbReference>
<dbReference type="SUPFAM" id="SSF52833">
    <property type="entry name" value="Thioredoxin-like"/>
    <property type="match status" value="1"/>
</dbReference>
<dbReference type="InterPro" id="IPR050553">
    <property type="entry name" value="Thioredoxin_ResA/DsbE_sf"/>
</dbReference>
<dbReference type="AlphaFoldDB" id="A0A8H9FXC6"/>
<keyword evidence="4" id="KW-0676">Redox-active center</keyword>
<evidence type="ECO:0000256" key="2">
    <source>
        <dbReference type="ARBA" id="ARBA00022748"/>
    </source>
</evidence>
<feature type="domain" description="Thioredoxin" evidence="6">
    <location>
        <begin position="83"/>
        <end position="221"/>
    </location>
</feature>
<comment type="caution">
    <text evidence="7">The sequence shown here is derived from an EMBL/GenBank/DDBJ whole genome shotgun (WGS) entry which is preliminary data.</text>
</comment>
<keyword evidence="5" id="KW-0732">Signal</keyword>
<evidence type="ECO:0000256" key="5">
    <source>
        <dbReference type="SAM" id="SignalP"/>
    </source>
</evidence>
<protein>
    <recommendedName>
        <fullName evidence="6">Thioredoxin domain-containing protein</fullName>
    </recommendedName>
</protein>
<accession>A0A8H9FXC6</accession>
<feature type="chain" id="PRO_5034457786" description="Thioredoxin domain-containing protein" evidence="5">
    <location>
        <begin position="18"/>
        <end position="221"/>
    </location>
</feature>
<keyword evidence="3" id="KW-1015">Disulfide bond</keyword>
<dbReference type="InterPro" id="IPR017937">
    <property type="entry name" value="Thioredoxin_CS"/>
</dbReference>
<evidence type="ECO:0000313" key="8">
    <source>
        <dbReference type="Proteomes" id="UP000614460"/>
    </source>
</evidence>
<evidence type="ECO:0000259" key="6">
    <source>
        <dbReference type="PROSITE" id="PS51352"/>
    </source>
</evidence>
<dbReference type="CDD" id="cd02966">
    <property type="entry name" value="TlpA_like_family"/>
    <property type="match status" value="1"/>
</dbReference>
<dbReference type="Pfam" id="PF00578">
    <property type="entry name" value="AhpC-TSA"/>
    <property type="match status" value="1"/>
</dbReference>
<evidence type="ECO:0000256" key="4">
    <source>
        <dbReference type="ARBA" id="ARBA00023284"/>
    </source>
</evidence>
<comment type="subcellular location">
    <subcellularLocation>
        <location evidence="1">Cell envelope</location>
    </subcellularLocation>
</comment>
<organism evidence="7 8">
    <name type="scientific">Sphingobacterium cellulitidis</name>
    <dbReference type="NCBI Taxonomy" id="1768011"/>
    <lineage>
        <taxon>Bacteria</taxon>
        <taxon>Pseudomonadati</taxon>
        <taxon>Bacteroidota</taxon>
        <taxon>Sphingobacteriia</taxon>
        <taxon>Sphingobacteriales</taxon>
        <taxon>Sphingobacteriaceae</taxon>
        <taxon>Sphingobacterium</taxon>
    </lineage>
</organism>
<evidence type="ECO:0000256" key="1">
    <source>
        <dbReference type="ARBA" id="ARBA00004196"/>
    </source>
</evidence>
<dbReference type="InterPro" id="IPR000866">
    <property type="entry name" value="AhpC/TSA"/>
</dbReference>
<dbReference type="Gene3D" id="3.40.30.10">
    <property type="entry name" value="Glutaredoxin"/>
    <property type="match status" value="1"/>
</dbReference>
<evidence type="ECO:0000256" key="3">
    <source>
        <dbReference type="ARBA" id="ARBA00023157"/>
    </source>
</evidence>
<dbReference type="PROSITE" id="PS51352">
    <property type="entry name" value="THIOREDOXIN_2"/>
    <property type="match status" value="1"/>
</dbReference>
<gene>
    <name evidence="7" type="ORF">GCM10011516_05560</name>
</gene>